<reference evidence="1 2" key="1">
    <citation type="submission" date="2016-07" db="EMBL/GenBank/DDBJ databases">
        <title>Draft genome of Streptomyces diastatochromogenes.</title>
        <authorList>
            <person name="Podduturi R."/>
            <person name="Lukassen M.B."/>
            <person name="Clausen N."/>
            <person name="Nielsen J.L."/>
            <person name="Jorgensen N.O."/>
        </authorList>
    </citation>
    <scope>NUCLEOTIDE SEQUENCE [LARGE SCALE GENOMIC DNA]</scope>
    <source>
        <strain evidence="1 2">DSM 40608</strain>
    </source>
</reference>
<protein>
    <submittedName>
        <fullName evidence="1">Uncharacterized protein</fullName>
    </submittedName>
</protein>
<dbReference type="RefSeq" id="WP_143684095.1">
    <property type="nucleotide sequence ID" value="NZ_MCGQ01000008.1"/>
</dbReference>
<proteinExistence type="predicted"/>
<dbReference type="Proteomes" id="UP000215483">
    <property type="component" value="Unassembled WGS sequence"/>
</dbReference>
<evidence type="ECO:0000313" key="2">
    <source>
        <dbReference type="Proteomes" id="UP000215483"/>
    </source>
</evidence>
<dbReference type="OrthoDB" id="3946637at2"/>
<evidence type="ECO:0000313" key="1">
    <source>
        <dbReference type="EMBL" id="OXY97674.1"/>
    </source>
</evidence>
<dbReference type="EMBL" id="MCGQ01000008">
    <property type="protein sequence ID" value="OXY97674.1"/>
    <property type="molecule type" value="Genomic_DNA"/>
</dbReference>
<gene>
    <name evidence="1" type="ORF">BEK98_08990</name>
</gene>
<keyword evidence="2" id="KW-1185">Reference proteome</keyword>
<dbReference type="AlphaFoldDB" id="A0A233SPV8"/>
<accession>A0A233SPV8</accession>
<sequence>MRNEWTFRSDYAGRGELPLIDTRVKVSGLDASNRAGAGAVRVDATATARTTEATQANTRVTSLAYSTDDGASWTDLPVTDGAATLDVPVTASFLSLRAVHAVGTAP</sequence>
<comment type="caution">
    <text evidence="1">The sequence shown here is derived from an EMBL/GenBank/DDBJ whole genome shotgun (WGS) entry which is preliminary data.</text>
</comment>
<organism evidence="1 2">
    <name type="scientific">Streptomyces diastatochromogenes</name>
    <dbReference type="NCBI Taxonomy" id="42236"/>
    <lineage>
        <taxon>Bacteria</taxon>
        <taxon>Bacillati</taxon>
        <taxon>Actinomycetota</taxon>
        <taxon>Actinomycetes</taxon>
        <taxon>Kitasatosporales</taxon>
        <taxon>Streptomycetaceae</taxon>
        <taxon>Streptomyces</taxon>
    </lineage>
</organism>
<name>A0A233SPV8_STRDA</name>